<dbReference type="InterPro" id="IPR015510">
    <property type="entry name" value="PGRP"/>
</dbReference>
<keyword evidence="2" id="KW-0399">Innate immunity</keyword>
<comment type="similarity">
    <text evidence="1">Belongs to the N-acetylmuramoyl-L-alanine amidase 2 family.</text>
</comment>
<organism evidence="7 8">
    <name type="scientific">Drosophila hydei</name>
    <name type="common">Fruit fly</name>
    <dbReference type="NCBI Taxonomy" id="7224"/>
    <lineage>
        <taxon>Eukaryota</taxon>
        <taxon>Metazoa</taxon>
        <taxon>Ecdysozoa</taxon>
        <taxon>Arthropoda</taxon>
        <taxon>Hexapoda</taxon>
        <taxon>Insecta</taxon>
        <taxon>Pterygota</taxon>
        <taxon>Neoptera</taxon>
        <taxon>Endopterygota</taxon>
        <taxon>Diptera</taxon>
        <taxon>Brachycera</taxon>
        <taxon>Muscomorpha</taxon>
        <taxon>Ephydroidea</taxon>
        <taxon>Drosophilidae</taxon>
        <taxon>Drosophila</taxon>
    </lineage>
</organism>
<dbReference type="CDD" id="cd06583">
    <property type="entry name" value="PGRP"/>
    <property type="match status" value="1"/>
</dbReference>
<keyword evidence="5" id="KW-0472">Membrane</keyword>
<evidence type="ECO:0000256" key="2">
    <source>
        <dbReference type="ARBA" id="ARBA00022588"/>
    </source>
</evidence>
<dbReference type="GeneID" id="111604772"/>
<evidence type="ECO:0000256" key="1">
    <source>
        <dbReference type="ARBA" id="ARBA00007553"/>
    </source>
</evidence>
<dbReference type="PANTHER" id="PTHR11022">
    <property type="entry name" value="PEPTIDOGLYCAN RECOGNITION PROTEIN"/>
    <property type="match status" value="1"/>
</dbReference>
<dbReference type="InterPro" id="IPR036505">
    <property type="entry name" value="Amidase/PGRP_sf"/>
</dbReference>
<keyword evidence="7" id="KW-1185">Reference proteome</keyword>
<dbReference type="KEGG" id="dhe:111604772"/>
<proteinExistence type="inferred from homology"/>
<keyword evidence="3" id="KW-0391">Immunity</keyword>
<evidence type="ECO:0000313" key="8">
    <source>
        <dbReference type="RefSeq" id="XP_023178741.2"/>
    </source>
</evidence>
<feature type="domain" description="Peptidoglycan recognition protein family" evidence="6">
    <location>
        <begin position="364"/>
        <end position="506"/>
    </location>
</feature>
<dbReference type="OrthoDB" id="10001926at2759"/>
<keyword evidence="5" id="KW-1133">Transmembrane helix</keyword>
<sequence length="531" mass="56728">MYCDNGTELNTSTNTSLHIINRSSGKNCSTSSTDSGVGLLDNGATFKAGPTTKDNSQKTSRNCEATTEPTQTEAEGNAQKRISIEVEATVKLNNGASAAYRPKKSSPALSIRSTTISIVSIDENAIDSSCIDSDSEADADESCTVQKLGQQTTYPPQSAELTQLNKGLTVISRQVVPTTGADAGATPTAPDVVARQLLNGNLSLATPTTPASTQQIGSIALTNTTDVTFGDKHYYEGPVTIQQILIDNREKWKTLDGETGGQENPGFNSQATANGNAAGGKLNESCKEPVMCPFLPSTIASRAVFVTAAFAILTIGLLVILATTTNLFSKTLNKSKLGDGDDSRQNIPINSTIDQDNIGGGLVLRFVPRAVWLAQPPLKQLPLSLPVPMVVVLPTNSENCSTQAQCVFRVRFLQTFDIESQQKDDITFNFLIGGDGNVYVGRGWDVVGAHVHGYNMASLGIAYIGSFRHQEPSAKQLTVTRLLLEHGVNHGKIASNYKLVGASTLEPTITEYNAELLYKSLANWTHWTIVP</sequence>
<evidence type="ECO:0000256" key="4">
    <source>
        <dbReference type="SAM" id="MobiDB-lite"/>
    </source>
</evidence>
<dbReference type="SUPFAM" id="SSF55846">
    <property type="entry name" value="N-acetylmuramoyl-L-alanine amidase-like"/>
    <property type="match status" value="1"/>
</dbReference>
<feature type="transmembrane region" description="Helical" evidence="5">
    <location>
        <begin position="303"/>
        <end position="328"/>
    </location>
</feature>
<dbReference type="GO" id="GO:0009253">
    <property type="term" value="P:peptidoglycan catabolic process"/>
    <property type="evidence" value="ECO:0007669"/>
    <property type="project" value="InterPro"/>
</dbReference>
<evidence type="ECO:0000313" key="7">
    <source>
        <dbReference type="Proteomes" id="UP000504633"/>
    </source>
</evidence>
<dbReference type="InterPro" id="IPR006619">
    <property type="entry name" value="PGRP_domain_met/bac"/>
</dbReference>
<dbReference type="Proteomes" id="UP000504633">
    <property type="component" value="Unplaced"/>
</dbReference>
<dbReference type="GO" id="GO:0045087">
    <property type="term" value="P:innate immune response"/>
    <property type="evidence" value="ECO:0007669"/>
    <property type="project" value="UniProtKB-KW"/>
</dbReference>
<keyword evidence="5" id="KW-0812">Transmembrane</keyword>
<evidence type="ECO:0000259" key="6">
    <source>
        <dbReference type="SMART" id="SM00701"/>
    </source>
</evidence>
<dbReference type="GO" id="GO:0008745">
    <property type="term" value="F:N-acetylmuramoyl-L-alanine amidase activity"/>
    <property type="evidence" value="ECO:0007669"/>
    <property type="project" value="InterPro"/>
</dbReference>
<dbReference type="Gene3D" id="3.40.80.10">
    <property type="entry name" value="Peptidoglycan recognition protein-like"/>
    <property type="match status" value="1"/>
</dbReference>
<dbReference type="RefSeq" id="XP_023178741.2">
    <property type="nucleotide sequence ID" value="XM_023322973.2"/>
</dbReference>
<dbReference type="CTD" id="39063"/>
<feature type="compositionally biased region" description="Polar residues" evidence="4">
    <location>
        <begin position="52"/>
        <end position="63"/>
    </location>
</feature>
<dbReference type="InterPro" id="IPR002502">
    <property type="entry name" value="Amidase_domain"/>
</dbReference>
<dbReference type="AlphaFoldDB" id="A0A6J1MI08"/>
<protein>
    <submittedName>
        <fullName evidence="8">Peptidoglycan-recognition protein LC isoform X1</fullName>
    </submittedName>
</protein>
<dbReference type="SMART" id="SM00701">
    <property type="entry name" value="PGRP"/>
    <property type="match status" value="1"/>
</dbReference>
<reference evidence="8" key="1">
    <citation type="submission" date="2025-08" db="UniProtKB">
        <authorList>
            <consortium name="RefSeq"/>
        </authorList>
    </citation>
    <scope>IDENTIFICATION</scope>
    <source>
        <strain evidence="8">15085-1641.00</strain>
        <tissue evidence="8">Whole body</tissue>
    </source>
</reference>
<dbReference type="GO" id="GO:0008270">
    <property type="term" value="F:zinc ion binding"/>
    <property type="evidence" value="ECO:0007669"/>
    <property type="project" value="InterPro"/>
</dbReference>
<dbReference type="PANTHER" id="PTHR11022:SF41">
    <property type="entry name" value="PEPTIDOGLYCAN-RECOGNITION PROTEIN LC-RELATED"/>
    <property type="match status" value="1"/>
</dbReference>
<feature type="region of interest" description="Disordered" evidence="4">
    <location>
        <begin position="45"/>
        <end position="78"/>
    </location>
</feature>
<feature type="compositionally biased region" description="Low complexity" evidence="4">
    <location>
        <begin position="64"/>
        <end position="75"/>
    </location>
</feature>
<name>A0A6J1MI08_DROHY</name>
<evidence type="ECO:0000256" key="3">
    <source>
        <dbReference type="ARBA" id="ARBA00022859"/>
    </source>
</evidence>
<dbReference type="Pfam" id="PF01510">
    <property type="entry name" value="Amidase_2"/>
    <property type="match status" value="1"/>
</dbReference>
<evidence type="ECO:0000256" key="5">
    <source>
        <dbReference type="SAM" id="Phobius"/>
    </source>
</evidence>
<gene>
    <name evidence="8" type="primary">LOC111604772</name>
</gene>
<accession>A0A6J1MI08</accession>